<evidence type="ECO:0008006" key="3">
    <source>
        <dbReference type="Google" id="ProtNLM"/>
    </source>
</evidence>
<accession>A0A1I6N2D2</accession>
<keyword evidence="2" id="KW-1185">Reference proteome</keyword>
<protein>
    <recommendedName>
        <fullName evidence="3">Sulfotransferase family protein</fullName>
    </recommendedName>
</protein>
<dbReference type="RefSeq" id="WP_090210481.1">
    <property type="nucleotide sequence ID" value="NZ_FOZM01000004.1"/>
</dbReference>
<evidence type="ECO:0000313" key="2">
    <source>
        <dbReference type="Proteomes" id="UP000198926"/>
    </source>
</evidence>
<proteinExistence type="predicted"/>
<reference evidence="1 2" key="1">
    <citation type="submission" date="2016-10" db="EMBL/GenBank/DDBJ databases">
        <authorList>
            <person name="de Groot N.N."/>
        </authorList>
    </citation>
    <scope>NUCLEOTIDE SEQUENCE [LARGE SCALE GENOMIC DNA]</scope>
    <source>
        <strain evidence="1 2">DSM 29433</strain>
    </source>
</reference>
<dbReference type="AlphaFoldDB" id="A0A1I6N2D2"/>
<organism evidence="1 2">
    <name type="scientific">Yoonia litorea</name>
    <dbReference type="NCBI Taxonomy" id="1123755"/>
    <lineage>
        <taxon>Bacteria</taxon>
        <taxon>Pseudomonadati</taxon>
        <taxon>Pseudomonadota</taxon>
        <taxon>Alphaproteobacteria</taxon>
        <taxon>Rhodobacterales</taxon>
        <taxon>Paracoccaceae</taxon>
        <taxon>Yoonia</taxon>
    </lineage>
</organism>
<evidence type="ECO:0000313" key="1">
    <source>
        <dbReference type="EMBL" id="SFS22125.1"/>
    </source>
</evidence>
<dbReference type="EMBL" id="FOZM01000004">
    <property type="protein sequence ID" value="SFS22125.1"/>
    <property type="molecule type" value="Genomic_DNA"/>
</dbReference>
<sequence length="298" mass="32487">MTRQPMTIAFHVGAHKTATTHLQKTIKRAIAPLADDGVRFYGPENFRMPGRTIPALFGFQSGKGPQTTDRDPRDQLTRLAKGASRLVLSEENFIGPLNSAKGLGLRKRYKAAGTRLSQLAAATGHEIEVFLAIRRPTGFLNSAYCQMLLAGDVRPLGVYLRRNPLSGVDWVDLVDRIRQAPGVGAVTVWKYEDYNAVFPRITAGLLGEGPARHVPTVARQINPGLSASAVAEILHREGAEDMRAVAKDARALLSVLDGYPPFDAFDAEEHAISDAIYRQQVAQIAQMPGVTLLQPEKS</sequence>
<dbReference type="OrthoDB" id="8481769at2"/>
<gene>
    <name evidence="1" type="ORF">SAMN05444714_3148</name>
</gene>
<dbReference type="Proteomes" id="UP000198926">
    <property type="component" value="Unassembled WGS sequence"/>
</dbReference>
<name>A0A1I6N2D2_9RHOB</name>
<dbReference type="STRING" id="1123755.SAMN05444714_3148"/>